<evidence type="ECO:0000313" key="3">
    <source>
        <dbReference type="Proteomes" id="UP000503222"/>
    </source>
</evidence>
<feature type="domain" description="ABC-type transport auxiliary lipoprotein component" evidence="1">
    <location>
        <begin position="43"/>
        <end position="195"/>
    </location>
</feature>
<sequence length="200" mass="20821">MMKLLRLALPLAVAAALGGCSLGSLLGGGGKVPPTLLRLTPEATPVSIQRSASAGQAVTVAVPVISKELRTTRIAAQVSPYDVQYLTDIQMIDTPDRLFQDLVAETLRRRTGRVVLDPKTTTLDPGIVVNGELRRFGFDEASSSVVVEYDVALARAGGTAVETRRFTATAPATAVGASVGPALNRAANQVALDVATWIGG</sequence>
<dbReference type="PROSITE" id="PS51257">
    <property type="entry name" value="PROKAR_LIPOPROTEIN"/>
    <property type="match status" value="1"/>
</dbReference>
<dbReference type="Proteomes" id="UP000503222">
    <property type="component" value="Chromosome"/>
</dbReference>
<protein>
    <submittedName>
        <fullName evidence="2">ABC transporter</fullName>
    </submittedName>
</protein>
<dbReference type="EMBL" id="CP049869">
    <property type="protein sequence ID" value="QIK79022.1"/>
    <property type="molecule type" value="Genomic_DNA"/>
</dbReference>
<dbReference type="Gene3D" id="3.40.50.10610">
    <property type="entry name" value="ABC-type transport auxiliary lipoprotein component"/>
    <property type="match status" value="1"/>
</dbReference>
<dbReference type="Pfam" id="PF03886">
    <property type="entry name" value="ABC_trans_aux"/>
    <property type="match status" value="1"/>
</dbReference>
<keyword evidence="3" id="KW-1185">Reference proteome</keyword>
<evidence type="ECO:0000259" key="1">
    <source>
        <dbReference type="Pfam" id="PF03886"/>
    </source>
</evidence>
<dbReference type="RefSeq" id="WP_166411413.1">
    <property type="nucleotide sequence ID" value="NZ_CP049869.1"/>
</dbReference>
<dbReference type="InterPro" id="IPR005586">
    <property type="entry name" value="ABC_trans_aux"/>
</dbReference>
<organism evidence="2 3">
    <name type="scientific">Sphingomonas piscis</name>
    <dbReference type="NCBI Taxonomy" id="2714943"/>
    <lineage>
        <taxon>Bacteria</taxon>
        <taxon>Pseudomonadati</taxon>
        <taxon>Pseudomonadota</taxon>
        <taxon>Alphaproteobacteria</taxon>
        <taxon>Sphingomonadales</taxon>
        <taxon>Sphingomonadaceae</taxon>
        <taxon>Sphingomonas</taxon>
    </lineage>
</organism>
<dbReference type="SUPFAM" id="SSF159594">
    <property type="entry name" value="XCC0632-like"/>
    <property type="match status" value="1"/>
</dbReference>
<gene>
    <name evidence="2" type="ORF">G7077_09090</name>
</gene>
<name>A0A6G7YQK9_9SPHN</name>
<proteinExistence type="predicted"/>
<dbReference type="KEGG" id="spii:G7077_09090"/>
<accession>A0A6G7YQK9</accession>
<evidence type="ECO:0000313" key="2">
    <source>
        <dbReference type="EMBL" id="QIK79022.1"/>
    </source>
</evidence>
<reference evidence="2 3" key="1">
    <citation type="submission" date="2020-03" db="EMBL/GenBank/DDBJ databases">
        <title>Sphingomonas sp. nov., isolated from fish.</title>
        <authorList>
            <person name="Hyun D.-W."/>
            <person name="Bae J.-W."/>
        </authorList>
    </citation>
    <scope>NUCLEOTIDE SEQUENCE [LARGE SCALE GENOMIC DNA]</scope>
    <source>
        <strain evidence="2 3">HDW15B</strain>
    </source>
</reference>
<dbReference type="AlphaFoldDB" id="A0A6G7YQK9"/>